<dbReference type="Proteomes" id="UP001208017">
    <property type="component" value="Unassembled WGS sequence"/>
</dbReference>
<sequence>MHVCLNGRIVPVAEATVSVLDHGFLYGAGLFETMRTVGGRPMFWLEHAARLRESAVSIGLSVPWSDAELEAWIIETVQANALAEAYVRLTVTRGEGALGPSGQTCARPTLVIYVKELVLPSARVYETGRDLIVFETLRQTPETPVRVKSHNYLNSLLAYRELEQRGAAEGIQLTATGFVAEGAVSNLFFVVDGQLWTPSLDTGILPGITRAWAIREAREAGLDVREHRFGVEDLRTATEAFTTSSVVGLIPAVSIEGTPLGDGKIGPVTDRLMTAWKQVSR</sequence>
<dbReference type="RefSeq" id="WP_267152131.1">
    <property type="nucleotide sequence ID" value="NZ_JAPMLT010000007.1"/>
</dbReference>
<evidence type="ECO:0000256" key="1">
    <source>
        <dbReference type="ARBA" id="ARBA00001933"/>
    </source>
</evidence>
<dbReference type="InterPro" id="IPR043132">
    <property type="entry name" value="BCAT-like_C"/>
</dbReference>
<dbReference type="InterPro" id="IPR050571">
    <property type="entry name" value="Class-IV_PLP-Dep_Aminotrnsfr"/>
</dbReference>
<dbReference type="EMBL" id="JAPMLT010000007">
    <property type="protein sequence ID" value="MCX7570885.1"/>
    <property type="molecule type" value="Genomic_DNA"/>
</dbReference>
<comment type="similarity">
    <text evidence="2 4">Belongs to the class-IV pyridoxal-phosphate-dependent aminotransferase family.</text>
</comment>
<evidence type="ECO:0000256" key="3">
    <source>
        <dbReference type="ARBA" id="ARBA00022898"/>
    </source>
</evidence>
<dbReference type="InterPro" id="IPR018300">
    <property type="entry name" value="Aminotrans_IV_CS"/>
</dbReference>
<reference evidence="6 7" key="1">
    <citation type="submission" date="2022-11" db="EMBL/GenBank/DDBJ databases">
        <title>Study of microbial diversity in lake waters.</title>
        <authorList>
            <person name="Zhang J."/>
        </authorList>
    </citation>
    <scope>NUCLEOTIDE SEQUENCE [LARGE SCALE GENOMIC DNA]</scope>
    <source>
        <strain evidence="6 7">DT12</strain>
    </source>
</reference>
<gene>
    <name evidence="6" type="ORF">OS242_13050</name>
</gene>
<comment type="cofactor">
    <cofactor evidence="1 5">
        <name>pyridoxal 5'-phosphate</name>
        <dbReference type="ChEBI" id="CHEBI:597326"/>
    </cofactor>
</comment>
<comment type="caution">
    <text evidence="6">The sequence shown here is derived from an EMBL/GenBank/DDBJ whole genome shotgun (WGS) entry which is preliminary data.</text>
</comment>
<evidence type="ECO:0000313" key="6">
    <source>
        <dbReference type="EMBL" id="MCX7570885.1"/>
    </source>
</evidence>
<dbReference type="Gene3D" id="3.30.470.10">
    <property type="match status" value="1"/>
</dbReference>
<dbReference type="PANTHER" id="PTHR42743:SF11">
    <property type="entry name" value="AMINODEOXYCHORISMATE LYASE"/>
    <property type="match status" value="1"/>
</dbReference>
<proteinExistence type="inferred from homology"/>
<accession>A0ABT3X1V1</accession>
<dbReference type="Gene3D" id="3.20.10.10">
    <property type="entry name" value="D-amino Acid Aminotransferase, subunit A, domain 2"/>
    <property type="match status" value="1"/>
</dbReference>
<keyword evidence="7" id="KW-1185">Reference proteome</keyword>
<name>A0ABT3X1V1_9BACL</name>
<dbReference type="PROSITE" id="PS00770">
    <property type="entry name" value="AA_TRANSFER_CLASS_4"/>
    <property type="match status" value="1"/>
</dbReference>
<dbReference type="InterPro" id="IPR043131">
    <property type="entry name" value="BCAT-like_N"/>
</dbReference>
<dbReference type="SUPFAM" id="SSF56752">
    <property type="entry name" value="D-aminoacid aminotransferase-like PLP-dependent enzymes"/>
    <property type="match status" value="1"/>
</dbReference>
<evidence type="ECO:0000256" key="4">
    <source>
        <dbReference type="RuleBase" id="RU004106"/>
    </source>
</evidence>
<dbReference type="Pfam" id="PF01063">
    <property type="entry name" value="Aminotran_4"/>
    <property type="match status" value="1"/>
</dbReference>
<evidence type="ECO:0000313" key="7">
    <source>
        <dbReference type="Proteomes" id="UP001208017"/>
    </source>
</evidence>
<dbReference type="InterPro" id="IPR036038">
    <property type="entry name" value="Aminotransferase-like"/>
</dbReference>
<keyword evidence="6" id="KW-0032">Aminotransferase</keyword>
<evidence type="ECO:0000256" key="2">
    <source>
        <dbReference type="ARBA" id="ARBA00009320"/>
    </source>
</evidence>
<evidence type="ECO:0000256" key="5">
    <source>
        <dbReference type="RuleBase" id="RU004516"/>
    </source>
</evidence>
<keyword evidence="3 5" id="KW-0663">Pyridoxal phosphate</keyword>
<organism evidence="6 7">
    <name type="scientific">Tumebacillus lacus</name>
    <dbReference type="NCBI Taxonomy" id="2995335"/>
    <lineage>
        <taxon>Bacteria</taxon>
        <taxon>Bacillati</taxon>
        <taxon>Bacillota</taxon>
        <taxon>Bacilli</taxon>
        <taxon>Bacillales</taxon>
        <taxon>Alicyclobacillaceae</taxon>
        <taxon>Tumebacillus</taxon>
    </lineage>
</organism>
<dbReference type="PANTHER" id="PTHR42743">
    <property type="entry name" value="AMINO-ACID AMINOTRANSFERASE"/>
    <property type="match status" value="1"/>
</dbReference>
<keyword evidence="6" id="KW-0808">Transferase</keyword>
<dbReference type="InterPro" id="IPR001544">
    <property type="entry name" value="Aminotrans_IV"/>
</dbReference>
<dbReference type="GO" id="GO:0008483">
    <property type="term" value="F:transaminase activity"/>
    <property type="evidence" value="ECO:0007669"/>
    <property type="project" value="UniProtKB-KW"/>
</dbReference>
<protein>
    <submittedName>
        <fullName evidence="6">Aminotransferase class IV</fullName>
    </submittedName>
</protein>